<dbReference type="Gene3D" id="3.10.20.30">
    <property type="match status" value="1"/>
</dbReference>
<comment type="catalytic activity">
    <reaction evidence="2">
        <text>GTP + ATP = guanosine 3'-diphosphate 5'-triphosphate + AMP</text>
        <dbReference type="Rhea" id="RHEA:22088"/>
        <dbReference type="ChEBI" id="CHEBI:30616"/>
        <dbReference type="ChEBI" id="CHEBI:37565"/>
        <dbReference type="ChEBI" id="CHEBI:142410"/>
        <dbReference type="ChEBI" id="CHEBI:456215"/>
        <dbReference type="EC" id="2.7.6.5"/>
    </reaction>
</comment>
<dbReference type="Pfam" id="PF19296">
    <property type="entry name" value="RelA_AH_RIS"/>
    <property type="match status" value="1"/>
</dbReference>
<evidence type="ECO:0000256" key="1">
    <source>
        <dbReference type="ARBA" id="ARBA00004976"/>
    </source>
</evidence>
<dbReference type="InterPro" id="IPR045600">
    <property type="entry name" value="RelA/SpoT_AH_RIS"/>
</dbReference>
<dbReference type="InterPro" id="IPR006674">
    <property type="entry name" value="HD_domain"/>
</dbReference>
<dbReference type="InterPro" id="IPR004095">
    <property type="entry name" value="TGS"/>
</dbReference>
<dbReference type="SUPFAM" id="SSF109604">
    <property type="entry name" value="HD-domain/PDEase-like"/>
    <property type="match status" value="1"/>
</dbReference>
<evidence type="ECO:0000259" key="6">
    <source>
        <dbReference type="PROSITE" id="PS51831"/>
    </source>
</evidence>
<dbReference type="InterPro" id="IPR007685">
    <property type="entry name" value="RelA_SpoT"/>
</dbReference>
<dbReference type="Pfam" id="PF13291">
    <property type="entry name" value="ACT_4"/>
    <property type="match status" value="1"/>
</dbReference>
<gene>
    <name evidence="8" type="primary">relA</name>
    <name evidence="8" type="ORF">GCM10022204_39440</name>
</gene>
<dbReference type="Proteomes" id="UP001500051">
    <property type="component" value="Unassembled WGS sequence"/>
</dbReference>
<feature type="region of interest" description="Disordered" evidence="4">
    <location>
        <begin position="1"/>
        <end position="67"/>
    </location>
</feature>
<protein>
    <submittedName>
        <fullName evidence="8">GTP pyrophosphokinase</fullName>
    </submittedName>
</protein>
<organism evidence="8 9">
    <name type="scientific">Microlunatus aurantiacus</name>
    <dbReference type="NCBI Taxonomy" id="446786"/>
    <lineage>
        <taxon>Bacteria</taxon>
        <taxon>Bacillati</taxon>
        <taxon>Actinomycetota</taxon>
        <taxon>Actinomycetes</taxon>
        <taxon>Propionibacteriales</taxon>
        <taxon>Propionibacteriaceae</taxon>
        <taxon>Microlunatus</taxon>
    </lineage>
</organism>
<dbReference type="Pfam" id="PF13328">
    <property type="entry name" value="HD_4"/>
    <property type="match status" value="1"/>
</dbReference>
<dbReference type="InterPro" id="IPR012676">
    <property type="entry name" value="TGS-like"/>
</dbReference>
<dbReference type="PANTHER" id="PTHR21262">
    <property type="entry name" value="GUANOSINE-3',5'-BIS DIPHOSPHATE 3'-PYROPHOSPHOHYDROLASE"/>
    <property type="match status" value="1"/>
</dbReference>
<evidence type="ECO:0000313" key="9">
    <source>
        <dbReference type="Proteomes" id="UP001500051"/>
    </source>
</evidence>
<feature type="region of interest" description="Disordered" evidence="4">
    <location>
        <begin position="637"/>
        <end position="662"/>
    </location>
</feature>
<proteinExistence type="inferred from homology"/>
<dbReference type="EMBL" id="BAAAYX010000020">
    <property type="protein sequence ID" value="GAA3715931.1"/>
    <property type="molecule type" value="Genomic_DNA"/>
</dbReference>
<feature type="domain" description="HD" evidence="6">
    <location>
        <begin position="128"/>
        <end position="225"/>
    </location>
</feature>
<dbReference type="Gene3D" id="3.30.460.10">
    <property type="entry name" value="Beta Polymerase, domain 2"/>
    <property type="match status" value="1"/>
</dbReference>
<dbReference type="Pfam" id="PF04607">
    <property type="entry name" value="RelA_SpoT"/>
    <property type="match status" value="1"/>
</dbReference>
<evidence type="ECO:0000259" key="5">
    <source>
        <dbReference type="PROSITE" id="PS51671"/>
    </source>
</evidence>
<dbReference type="SMART" id="SM00954">
    <property type="entry name" value="RelA_SpoT"/>
    <property type="match status" value="1"/>
</dbReference>
<dbReference type="InterPro" id="IPR043519">
    <property type="entry name" value="NT_sf"/>
</dbReference>
<dbReference type="PROSITE" id="PS51671">
    <property type="entry name" value="ACT"/>
    <property type="match status" value="1"/>
</dbReference>
<evidence type="ECO:0000256" key="2">
    <source>
        <dbReference type="ARBA" id="ARBA00048244"/>
    </source>
</evidence>
<name>A0ABP7EEC6_9ACTN</name>
<reference evidence="9" key="1">
    <citation type="journal article" date="2019" name="Int. J. Syst. Evol. Microbiol.">
        <title>The Global Catalogue of Microorganisms (GCM) 10K type strain sequencing project: providing services to taxonomists for standard genome sequencing and annotation.</title>
        <authorList>
            <consortium name="The Broad Institute Genomics Platform"/>
            <consortium name="The Broad Institute Genome Sequencing Center for Infectious Disease"/>
            <person name="Wu L."/>
            <person name="Ma J."/>
        </authorList>
    </citation>
    <scope>NUCLEOTIDE SEQUENCE [LARGE SCALE GENOMIC DNA]</scope>
    <source>
        <strain evidence="9">JCM 16548</strain>
    </source>
</reference>
<dbReference type="InterPro" id="IPR012675">
    <property type="entry name" value="Beta-grasp_dom_sf"/>
</dbReference>
<dbReference type="SUPFAM" id="SSF81271">
    <property type="entry name" value="TGS-like"/>
    <property type="match status" value="1"/>
</dbReference>
<evidence type="ECO:0000256" key="3">
    <source>
        <dbReference type="RuleBase" id="RU003847"/>
    </source>
</evidence>
<dbReference type="PROSITE" id="PS51880">
    <property type="entry name" value="TGS"/>
    <property type="match status" value="1"/>
</dbReference>
<dbReference type="CDD" id="cd05399">
    <property type="entry name" value="NT_Rel-Spo_like"/>
    <property type="match status" value="1"/>
</dbReference>
<dbReference type="InterPro" id="IPR002912">
    <property type="entry name" value="ACT_dom"/>
</dbReference>
<comment type="similarity">
    <text evidence="3">Belongs to the relA/spoT family.</text>
</comment>
<feature type="compositionally biased region" description="Polar residues" evidence="4">
    <location>
        <begin position="1"/>
        <end position="15"/>
    </location>
</feature>
<evidence type="ECO:0000259" key="7">
    <source>
        <dbReference type="PROSITE" id="PS51880"/>
    </source>
</evidence>
<dbReference type="SMART" id="SM00471">
    <property type="entry name" value="HDc"/>
    <property type="match status" value="1"/>
</dbReference>
<dbReference type="InterPro" id="IPR045865">
    <property type="entry name" value="ACT-like_dom_sf"/>
</dbReference>
<feature type="domain" description="ACT" evidence="5">
    <location>
        <begin position="735"/>
        <end position="809"/>
    </location>
</feature>
<accession>A0ABP7EEC6</accession>
<dbReference type="Gene3D" id="3.30.70.260">
    <property type="match status" value="1"/>
</dbReference>
<dbReference type="NCBIfam" id="TIGR00691">
    <property type="entry name" value="spoT_relA"/>
    <property type="match status" value="1"/>
</dbReference>
<comment type="function">
    <text evidence="3">In eubacteria ppGpp (guanosine 3'-diphosphate 5'-diphosphate) is a mediator of the stringent response that coordinates a variety of cellular activities in response to changes in nutritional abundance.</text>
</comment>
<comment type="pathway">
    <text evidence="1">Purine metabolism; ppGpp biosynthesis; ppGpp from GTP: step 1/2.</text>
</comment>
<sequence length="809" mass="89420">MTTDPDTVARPSSETTGDDTARPQSVADGLSPGSPAGAAPPPTPVVREAEGPGVLPVRLSTGSEQPRVRMRQRIARFGVAKTQAPVLDPLFKVIRASHPKADLTLIERAYRTAERYHRGQTRRSGDAYITHPLAVTTILAELGLTEPTLCAALLHDTVEDTSYTLSALTRDFGDEIALLVDGCTKLDKVKYGDSAKSETIRKMVVAMSRDIRVLVIKLADRLHNMRTLHYLRPDKQHRIASETLEIFAPLAHRLGMNAIKWELEDLSFAAMQPKVYDEIVRMVAEAAPRRDEFLSQVIEQVTSDLRAAKIRATVTGRPKHYYSIYQKMVVRGRDFADIFDLVGLRILVDNPRDCYAALGVMHVRWNPLPGRFKDYIAMPKFNMYQSLHTTVLGPQGGPVELQIRTEEMHKRAEFGVAAHWKYKEGGKGIASTANGDNTDLTWVRQLLDWQRETADPGEFLDSLRFEINSTEVYAFTPKGDVHALPQGATPIDFAYAIHTEVGHRTVGARVNGRLVPLESELSNGDVVEILTSKADNAGPNRDWLEFVRSPRARNKIRHHFTKGRREESIEAGKESIARQMRKAGLPLQRLLTLEHLTAVANHHKLPDVSALYAAVGEGTVGPQAVINRLISAEGGEDATADEISEDQVVTGRRRRKSSASDSGIEVAGDTDLLVKLAKCCTPVPGDAILGFVTRGAGVSVHRHDCVNATHLKSEHAERIVGVSWAPTAHSSFLVAIQVEALDRNRLLSDITRSLSDQHVNILSAALSTSKDKICKARFTFETADPTHLDHVLRAVRQVPGVFDVYRIRQ</sequence>
<dbReference type="InterPro" id="IPR004811">
    <property type="entry name" value="RelA/Spo_fam"/>
</dbReference>
<comment type="caution">
    <text evidence="8">The sequence shown here is derived from an EMBL/GenBank/DDBJ whole genome shotgun (WGS) entry which is preliminary data.</text>
</comment>
<dbReference type="Pfam" id="PF02824">
    <property type="entry name" value="TGS"/>
    <property type="match status" value="1"/>
</dbReference>
<keyword evidence="9" id="KW-1185">Reference proteome</keyword>
<dbReference type="Gene3D" id="1.10.3210.10">
    <property type="entry name" value="Hypothetical protein af1432"/>
    <property type="match status" value="1"/>
</dbReference>
<dbReference type="CDD" id="cd04876">
    <property type="entry name" value="ACT_RelA-SpoT"/>
    <property type="match status" value="1"/>
</dbReference>
<dbReference type="PROSITE" id="PS51831">
    <property type="entry name" value="HD"/>
    <property type="match status" value="1"/>
</dbReference>
<dbReference type="InterPro" id="IPR033655">
    <property type="entry name" value="TGS_RelA/SpoT"/>
</dbReference>
<evidence type="ECO:0000256" key="4">
    <source>
        <dbReference type="SAM" id="MobiDB-lite"/>
    </source>
</evidence>
<feature type="domain" description="TGS" evidence="7">
    <location>
        <begin position="468"/>
        <end position="531"/>
    </location>
</feature>
<dbReference type="SUPFAM" id="SSF55021">
    <property type="entry name" value="ACT-like"/>
    <property type="match status" value="1"/>
</dbReference>
<dbReference type="PANTHER" id="PTHR21262:SF31">
    <property type="entry name" value="GTP PYROPHOSPHOKINASE"/>
    <property type="match status" value="1"/>
</dbReference>
<dbReference type="CDD" id="cd00077">
    <property type="entry name" value="HDc"/>
    <property type="match status" value="1"/>
</dbReference>
<dbReference type="InterPro" id="IPR003607">
    <property type="entry name" value="HD/PDEase_dom"/>
</dbReference>
<dbReference type="SUPFAM" id="SSF81301">
    <property type="entry name" value="Nucleotidyltransferase"/>
    <property type="match status" value="1"/>
</dbReference>
<dbReference type="CDD" id="cd01668">
    <property type="entry name" value="TGS_RSH"/>
    <property type="match status" value="1"/>
</dbReference>
<evidence type="ECO:0000313" key="8">
    <source>
        <dbReference type="EMBL" id="GAA3715931.1"/>
    </source>
</evidence>